<evidence type="ECO:0000256" key="1">
    <source>
        <dbReference type="SAM" id="Coils"/>
    </source>
</evidence>
<evidence type="ECO:0000313" key="4">
    <source>
        <dbReference type="EMBL" id="CDH01236.1"/>
    </source>
</evidence>
<dbReference type="HOGENOM" id="CLU_036902_5_0_6"/>
<dbReference type="Pfam" id="PF02371">
    <property type="entry name" value="Transposase_20"/>
    <property type="match status" value="1"/>
</dbReference>
<evidence type="ECO:0000259" key="2">
    <source>
        <dbReference type="Pfam" id="PF01548"/>
    </source>
</evidence>
<proteinExistence type="predicted"/>
<reference evidence="4" key="1">
    <citation type="submission" date="2013-07" db="EMBL/GenBank/DDBJ databases">
        <title>Sub-species coevolution in mutualistic symbiosis.</title>
        <authorList>
            <person name="Murfin K."/>
            <person name="Klassen J."/>
            <person name="Lee M."/>
            <person name="Forst S."/>
            <person name="Stock P."/>
            <person name="Goodrich-Blair H."/>
        </authorList>
    </citation>
    <scope>NUCLEOTIDE SEQUENCE [LARGE SCALE GENOMIC DNA]</scope>
    <source>
        <strain evidence="4">Feltiae Moldova</strain>
    </source>
</reference>
<dbReference type="GO" id="GO:0003677">
    <property type="term" value="F:DNA binding"/>
    <property type="evidence" value="ECO:0007669"/>
    <property type="project" value="InterPro"/>
</dbReference>
<dbReference type="InterPro" id="IPR047650">
    <property type="entry name" value="Transpos_IS110"/>
</dbReference>
<dbReference type="NCBIfam" id="NF033542">
    <property type="entry name" value="transpos_IS110"/>
    <property type="match status" value="1"/>
</dbReference>
<dbReference type="InterPro" id="IPR002525">
    <property type="entry name" value="Transp_IS110-like_N"/>
</dbReference>
<name>A0A077NUK6_XENBV</name>
<dbReference type="InterPro" id="IPR003346">
    <property type="entry name" value="Transposase_20"/>
</dbReference>
<feature type="domain" description="Transposase IS110-like N-terminal" evidence="2">
    <location>
        <begin position="4"/>
        <end position="153"/>
    </location>
</feature>
<dbReference type="AlphaFoldDB" id="A0A077NUK6"/>
<dbReference type="Proteomes" id="UP000028487">
    <property type="component" value="Unassembled WGS sequence"/>
</dbReference>
<dbReference type="PANTHER" id="PTHR33055:SF3">
    <property type="entry name" value="PUTATIVE TRANSPOSASE FOR IS117-RELATED"/>
    <property type="match status" value="1"/>
</dbReference>
<dbReference type="RefSeq" id="WP_038223950.1">
    <property type="nucleotide sequence ID" value="NZ_CAWLWD010000174.1"/>
</dbReference>
<evidence type="ECO:0000259" key="3">
    <source>
        <dbReference type="Pfam" id="PF02371"/>
    </source>
</evidence>
<dbReference type="EMBL" id="CBSV010000119">
    <property type="protein sequence ID" value="CDH01236.1"/>
    <property type="molecule type" value="Genomic_DNA"/>
</dbReference>
<keyword evidence="1" id="KW-0175">Coiled coil</keyword>
<sequence>MYYVGIDVSKNKLDICLLYDGVKGKRKTKSLLNNEHLACMLIAWLAKYIPALQQVNIVMEATGVYHERLAYSLHQAGGRIAIANPLRVRDFAKGMGILTKTDKVDAYILACYSALKQPDVWQPPPIEIRELKALLCRRDALLEDIQRERNRYEKSGSTHTPKRVIESIEAMMHHMKNELAELEALIAEHINQHPNLKKDFELLTSIKGVGTQIGLNMLIILRTNTFTRATQVAAYLGVIPIAKQSGTSVHGRVRLSKTGPAKIRAKLFMSALTAVRFNPHINDLYNRLVNKGKAKMLALGAAMRKLVHLCYGVLNTQQSYDENYAIRT</sequence>
<gene>
    <name evidence="4" type="ORF">XBFM1_2050004</name>
</gene>
<dbReference type="GO" id="GO:0004803">
    <property type="term" value="F:transposase activity"/>
    <property type="evidence" value="ECO:0007669"/>
    <property type="project" value="InterPro"/>
</dbReference>
<dbReference type="Pfam" id="PF01548">
    <property type="entry name" value="DEDD_Tnp_IS110"/>
    <property type="match status" value="1"/>
</dbReference>
<feature type="domain" description="Transposase IS116/IS110/IS902 C-terminal" evidence="3">
    <location>
        <begin position="201"/>
        <end position="285"/>
    </location>
</feature>
<feature type="coiled-coil region" evidence="1">
    <location>
        <begin position="131"/>
        <end position="199"/>
    </location>
</feature>
<accession>A0A077NUK6</accession>
<organism evidence="4">
    <name type="scientific">Xenorhabdus bovienii str. feltiae Moldova</name>
    <dbReference type="NCBI Taxonomy" id="1398200"/>
    <lineage>
        <taxon>Bacteria</taxon>
        <taxon>Pseudomonadati</taxon>
        <taxon>Pseudomonadota</taxon>
        <taxon>Gammaproteobacteria</taxon>
        <taxon>Enterobacterales</taxon>
        <taxon>Morganellaceae</taxon>
        <taxon>Xenorhabdus</taxon>
    </lineage>
</organism>
<dbReference type="GO" id="GO:0006313">
    <property type="term" value="P:DNA transposition"/>
    <property type="evidence" value="ECO:0007669"/>
    <property type="project" value="InterPro"/>
</dbReference>
<dbReference type="PANTHER" id="PTHR33055">
    <property type="entry name" value="TRANSPOSASE FOR INSERTION SEQUENCE ELEMENT IS1111A"/>
    <property type="match status" value="1"/>
</dbReference>
<comment type="caution">
    <text evidence="4">The sequence shown here is derived from an EMBL/GenBank/DDBJ whole genome shotgun (WGS) entry which is preliminary data.</text>
</comment>
<protein>
    <submittedName>
        <fullName evidence="4">Transposase</fullName>
    </submittedName>
</protein>